<dbReference type="InterPro" id="IPR011528">
    <property type="entry name" value="NERD"/>
</dbReference>
<evidence type="ECO:0000313" key="7">
    <source>
        <dbReference type="EMBL" id="MBF8179273.1"/>
    </source>
</evidence>
<dbReference type="PANTHER" id="PTHR11070:SF45">
    <property type="entry name" value="DNA 3'-5' HELICASE"/>
    <property type="match status" value="1"/>
</dbReference>
<dbReference type="Pfam" id="PF13361">
    <property type="entry name" value="UvrD_C"/>
    <property type="match status" value="2"/>
</dbReference>
<evidence type="ECO:0000256" key="2">
    <source>
        <dbReference type="ARBA" id="ARBA00022801"/>
    </source>
</evidence>
<sequence length="599" mass="68367">MTSGEKRLAERLEEKLEDDYLCWYDVSIGEKTRHPDFVIFHPSRGLLVIEVKDWKLTSIQSIDKQSVVLHTDHGIKHELNPLEQARQYMYVITNKLERDPQLIWPNGSLKGKPAFPYGHGVALTNIDRKQFDDHNMENVLPAHLVICKDEMTQSVDAEEFQKRLWDMFPYKFARTLSLPQIDRVRWHMFPEIRIPAQADIFSDNSQKEIEIPDVLRVMDIQQEQLARSLGEGHRVIHGVAGSGKTLILGYRAEHLAKMCQRPILVLCYNKTLAAKLASTMATKGLQNKVNVVNFHAWCVRQLKAYNVGMPPNNTDMDGFFEACIEKVIRSVDQKLIPSAQYDAVLIDEGHDFRAEWLKLVVQMIHPDTNSLLVLYDDAQSIYNGPKKLRFSFSSVGVQAKGRTTILKLNYRNTAEILAVARAFADDLLSTKDTEEDQMPTVQPMSTGRHGPKPLLIKFPKLSAEIEHLAERLINANKTGMPWSQMAVIYRNYGIGKEVSQALNRKGIPFEWQQDKNKKFDLNHESVKIVTMHSSKGLEFPLVCIPAVGTTTKHVEPEEDEARLLYVAMTRATHELVMTYGEDSMITGKMQRAMTTLNFI</sequence>
<keyword evidence="2" id="KW-0378">Hydrolase</keyword>
<organism evidence="7 8">
    <name type="scientific">Herminiimonas contaminans</name>
    <dbReference type="NCBI Taxonomy" id="1111140"/>
    <lineage>
        <taxon>Bacteria</taxon>
        <taxon>Pseudomonadati</taxon>
        <taxon>Pseudomonadota</taxon>
        <taxon>Betaproteobacteria</taxon>
        <taxon>Burkholderiales</taxon>
        <taxon>Oxalobacteraceae</taxon>
        <taxon>Herminiimonas</taxon>
    </lineage>
</organism>
<feature type="domain" description="UvrD-like helicase C-terminal" evidence="6">
    <location>
        <begin position="514"/>
        <end position="580"/>
    </location>
</feature>
<proteinExistence type="predicted"/>
<protein>
    <submittedName>
        <fullName evidence="7">NERD domain-containing protein</fullName>
    </submittedName>
</protein>
<gene>
    <name evidence="7" type="ORF">IXC47_16445</name>
</gene>
<dbReference type="Gene3D" id="3.40.50.300">
    <property type="entry name" value="P-loop containing nucleotide triphosphate hydrolases"/>
    <property type="match status" value="2"/>
</dbReference>
<evidence type="ECO:0000259" key="6">
    <source>
        <dbReference type="Pfam" id="PF13361"/>
    </source>
</evidence>
<keyword evidence="3" id="KW-0347">Helicase</keyword>
<dbReference type="EMBL" id="JADOEL010000017">
    <property type="protein sequence ID" value="MBF8179273.1"/>
    <property type="molecule type" value="Genomic_DNA"/>
</dbReference>
<dbReference type="Pfam" id="PF13245">
    <property type="entry name" value="AAA_19"/>
    <property type="match status" value="1"/>
</dbReference>
<evidence type="ECO:0000313" key="8">
    <source>
        <dbReference type="Proteomes" id="UP000657372"/>
    </source>
</evidence>
<evidence type="ECO:0000256" key="4">
    <source>
        <dbReference type="ARBA" id="ARBA00022840"/>
    </source>
</evidence>
<keyword evidence="1" id="KW-0547">Nucleotide-binding</keyword>
<name>A0ABS0EWP8_9BURK</name>
<accession>A0ABS0EWP8</accession>
<feature type="domain" description="UvrD-like helicase C-terminal" evidence="6">
    <location>
        <begin position="406"/>
        <end position="510"/>
    </location>
</feature>
<dbReference type="InterPro" id="IPR000212">
    <property type="entry name" value="DNA_helicase_UvrD/REP"/>
</dbReference>
<keyword evidence="8" id="KW-1185">Reference proteome</keyword>
<dbReference type="PANTHER" id="PTHR11070">
    <property type="entry name" value="UVRD / RECB / PCRA DNA HELICASE FAMILY MEMBER"/>
    <property type="match status" value="1"/>
</dbReference>
<dbReference type="InterPro" id="IPR014017">
    <property type="entry name" value="DNA_helicase_UvrD-like_C"/>
</dbReference>
<dbReference type="InterPro" id="IPR027417">
    <property type="entry name" value="P-loop_NTPase"/>
</dbReference>
<dbReference type="Proteomes" id="UP000657372">
    <property type="component" value="Unassembled WGS sequence"/>
</dbReference>
<dbReference type="SUPFAM" id="SSF52540">
    <property type="entry name" value="P-loop containing nucleoside triphosphate hydrolases"/>
    <property type="match status" value="1"/>
</dbReference>
<feature type="domain" description="NERD" evidence="5">
    <location>
        <begin position="3"/>
        <end position="97"/>
    </location>
</feature>
<evidence type="ECO:0000256" key="3">
    <source>
        <dbReference type="ARBA" id="ARBA00022806"/>
    </source>
</evidence>
<dbReference type="Pfam" id="PF08378">
    <property type="entry name" value="NERD"/>
    <property type="match status" value="1"/>
</dbReference>
<keyword evidence="4" id="KW-0067">ATP-binding</keyword>
<evidence type="ECO:0000256" key="1">
    <source>
        <dbReference type="ARBA" id="ARBA00022741"/>
    </source>
</evidence>
<evidence type="ECO:0000259" key="5">
    <source>
        <dbReference type="Pfam" id="PF08378"/>
    </source>
</evidence>
<comment type="caution">
    <text evidence="7">The sequence shown here is derived from an EMBL/GenBank/DDBJ whole genome shotgun (WGS) entry which is preliminary data.</text>
</comment>
<reference evidence="7 8" key="1">
    <citation type="submission" date="2020-11" db="EMBL/GenBank/DDBJ databases">
        <title>WGS of Herminiimonas contaminans strain Marseille-Q4544 isolated from planarians Schmidtea mediterranea.</title>
        <authorList>
            <person name="Kangale L."/>
        </authorList>
    </citation>
    <scope>NUCLEOTIDE SEQUENCE [LARGE SCALE GENOMIC DNA]</scope>
    <source>
        <strain evidence="7 8">Marseille-Q4544</strain>
    </source>
</reference>